<dbReference type="RefSeq" id="WP_171346318.1">
    <property type="nucleotide sequence ID" value="NZ_JAMQVU010000070.1"/>
</dbReference>
<reference evidence="2 3" key="1">
    <citation type="submission" date="2019-09" db="EMBL/GenBank/DDBJ databases">
        <title>Draft genome sequencing and comparative genomics of hatchery-associated Vibrios.</title>
        <authorList>
            <person name="Kehlet-Delgado H."/>
            <person name="Mueller R.S."/>
        </authorList>
    </citation>
    <scope>NUCLEOTIDE SEQUENCE [LARGE SCALE GENOMIC DNA]</scope>
    <source>
        <strain evidence="2 3">081416A</strain>
    </source>
</reference>
<dbReference type="SUPFAM" id="SSF53448">
    <property type="entry name" value="Nucleotide-diphospho-sugar transferases"/>
    <property type="match status" value="1"/>
</dbReference>
<feature type="domain" description="GT44" evidence="1">
    <location>
        <begin position="159"/>
        <end position="351"/>
    </location>
</feature>
<dbReference type="Proteomes" id="UP000532247">
    <property type="component" value="Unassembled WGS sequence"/>
</dbReference>
<evidence type="ECO:0000313" key="2">
    <source>
        <dbReference type="EMBL" id="NOI12084.1"/>
    </source>
</evidence>
<proteinExistence type="predicted"/>
<organism evidence="2 3">
    <name type="scientific">Vibrio alginolyticus</name>
    <dbReference type="NCBI Taxonomy" id="663"/>
    <lineage>
        <taxon>Bacteria</taxon>
        <taxon>Pseudomonadati</taxon>
        <taxon>Pseudomonadota</taxon>
        <taxon>Gammaproteobacteria</taxon>
        <taxon>Vibrionales</taxon>
        <taxon>Vibrionaceae</taxon>
        <taxon>Vibrio</taxon>
    </lineage>
</organism>
<comment type="caution">
    <text evidence="2">The sequence shown here is derived from an EMBL/GenBank/DDBJ whole genome shotgun (WGS) entry which is preliminary data.</text>
</comment>
<dbReference type="Gene3D" id="3.90.550.20">
    <property type="match status" value="1"/>
</dbReference>
<sequence>MVDLFKRAVCTFDKFIDEENYDLINEIICKENIRTRELSSVNMYEVPNSCHFIWLGHLNLNSLDYLNIWQKKTSSLTLWIDSQTQYSSLRNELLTLICNKNGCNLIKSQNILYQFATKNGISSLDKTLESYSQIYFPELVFKLQLEKDKYSHNLSILESKFEVKDIRGDFEAIFFDDDFKKFYLYETILRGNFAAASDILRILILKLYGGVYIDVDTLPKLEYNSTLLQHTSQLTPSLLNLVDVVLSHTAASQLLGSNPNNEPQLDGCIELLNAHHPKVLSELEQVISKGLHFSMFKYPVVHRHLLSISASKNSLGEFNNNLIAAHPNSKALGIVLREMKKRYRHCETHGYIFEALSNTRMNDDDYYRRLQHYRYDGLKKGVDEEVTLILTGPSLLLEVMIGCAYQLCKLDNEASPSAISYAFKLRQFGLSYSEQTMFTLKHINSSWMNK</sequence>
<dbReference type="Pfam" id="PF12919">
    <property type="entry name" value="TcdA_TcdB"/>
    <property type="match status" value="1"/>
</dbReference>
<dbReference type="InterPro" id="IPR029044">
    <property type="entry name" value="Nucleotide-diphossugar_trans"/>
</dbReference>
<protein>
    <recommendedName>
        <fullName evidence="1">GT44 domain-containing protein</fullName>
    </recommendedName>
</protein>
<gene>
    <name evidence="2" type="ORF">F0254_25100</name>
</gene>
<dbReference type="GO" id="GO:0016757">
    <property type="term" value="F:glycosyltransferase activity"/>
    <property type="evidence" value="ECO:0007669"/>
    <property type="project" value="InterPro"/>
</dbReference>
<dbReference type="AlphaFoldDB" id="A0A7Y4B7X6"/>
<accession>A0A7Y4B7X6</accession>
<evidence type="ECO:0000259" key="1">
    <source>
        <dbReference type="Pfam" id="PF12919"/>
    </source>
</evidence>
<dbReference type="EMBL" id="VTYF01000028">
    <property type="protein sequence ID" value="NOI12084.1"/>
    <property type="molecule type" value="Genomic_DNA"/>
</dbReference>
<evidence type="ECO:0000313" key="3">
    <source>
        <dbReference type="Proteomes" id="UP000532247"/>
    </source>
</evidence>
<dbReference type="InterPro" id="IPR024770">
    <property type="entry name" value="TcdA/TcdB_cat"/>
</dbReference>
<name>A0A7Y4B7X6_VIBAL</name>